<name>A0A1J7IVV8_9PEZI</name>
<dbReference type="PIRSF" id="PIRSF000137">
    <property type="entry name" value="Alcohol_oxidase"/>
    <property type="match status" value="1"/>
</dbReference>
<dbReference type="InParanoid" id="A0A1J7IVV8"/>
<dbReference type="Pfam" id="PF05199">
    <property type="entry name" value="GMC_oxred_C"/>
    <property type="match status" value="1"/>
</dbReference>
<comment type="similarity">
    <text evidence="1">Belongs to the GMC oxidoreductase family.</text>
</comment>
<proteinExistence type="inferred from homology"/>
<sequence>MRSLLLPLFALTAAAVEQASNTYDYIVVGSGPGGGPLACNLARAGYSTLLIEAGKDDGDNPEVADLANFNAAANDPNMRWDFFVKHSEDPARELKFQHMVWRKRDGTFYVGLDPPAGATQLGIWYPRTGTLGGCAMHNGGVCALPADSDWNIVVNKTGDTSWEASKMRKYLIKLEKNTDAPAGSDHGVSGWVEISQSYGAVPAQGSDGWNIDTQLAIATGQNASNLASLVRRDILAGGPDKDQQTGFFAMSGHVDKTGKRTGPRWYIRSTLNDPAKYPLTLSLNTFVTRVLFSNDTANPAAIGVEYMQGANLYSASPRYKNGTKGNLTQVFARKEVIVSGGAFNSPQLLKLSGIGPKAELAKFDIPLVKDLPGVGENMADNYEAGILTLANRDLGDTGGYVVIMLNTSKTTHDRNIYAFCGSFSFEGFWPGYPTDYGPSQYECALVHMGPRSQAGYVRLRSADPQDVPDINFRFFESNGDEDLTEILDAVKTIRKGIRAVTGDVAPFDEQHPCAGTGAECTDEAQKDFIKTQAYSHHPTSSCAIGADSDPMAVLDSKFRVRGVRNLRVVDASAFPVVPGAFPVLPTMMLSEKASEDILADAKASS</sequence>
<dbReference type="AlphaFoldDB" id="A0A1J7IVV8"/>
<feature type="binding site" evidence="2">
    <location>
        <position position="287"/>
    </location>
    <ligand>
        <name>FAD</name>
        <dbReference type="ChEBI" id="CHEBI:57692"/>
    </ligand>
</feature>
<dbReference type="SUPFAM" id="SSF51905">
    <property type="entry name" value="FAD/NAD(P)-binding domain"/>
    <property type="match status" value="1"/>
</dbReference>
<dbReference type="PANTHER" id="PTHR11552">
    <property type="entry name" value="GLUCOSE-METHANOL-CHOLINE GMC OXIDOREDUCTASE"/>
    <property type="match status" value="1"/>
</dbReference>
<dbReference type="InterPro" id="IPR036188">
    <property type="entry name" value="FAD/NAD-bd_sf"/>
</dbReference>
<feature type="binding site" evidence="2">
    <location>
        <begin position="138"/>
        <end position="141"/>
    </location>
    <ligand>
        <name>FAD</name>
        <dbReference type="ChEBI" id="CHEBI:57692"/>
    </ligand>
</feature>
<gene>
    <name evidence="5" type="ORF">CONLIGDRAFT_678306</name>
</gene>
<dbReference type="GO" id="GO:0016614">
    <property type="term" value="F:oxidoreductase activity, acting on CH-OH group of donors"/>
    <property type="evidence" value="ECO:0007669"/>
    <property type="project" value="InterPro"/>
</dbReference>
<comment type="cofactor">
    <cofactor evidence="2">
        <name>FAD</name>
        <dbReference type="ChEBI" id="CHEBI:57692"/>
    </cofactor>
</comment>
<dbReference type="InterPro" id="IPR012132">
    <property type="entry name" value="GMC_OxRdtase"/>
</dbReference>
<evidence type="ECO:0000313" key="5">
    <source>
        <dbReference type="EMBL" id="OIW31855.1"/>
    </source>
</evidence>
<accession>A0A1J7IVV8</accession>
<feature type="signal peptide" evidence="3">
    <location>
        <begin position="1"/>
        <end position="19"/>
    </location>
</feature>
<evidence type="ECO:0000313" key="6">
    <source>
        <dbReference type="Proteomes" id="UP000182658"/>
    </source>
</evidence>
<dbReference type="OrthoDB" id="269227at2759"/>
<evidence type="ECO:0000256" key="1">
    <source>
        <dbReference type="ARBA" id="ARBA00010790"/>
    </source>
</evidence>
<keyword evidence="3" id="KW-0732">Signal</keyword>
<feature type="chain" id="PRO_5013153976" evidence="3">
    <location>
        <begin position="20"/>
        <end position="605"/>
    </location>
</feature>
<evidence type="ECO:0000256" key="3">
    <source>
        <dbReference type="SAM" id="SignalP"/>
    </source>
</evidence>
<dbReference type="SUPFAM" id="SSF54373">
    <property type="entry name" value="FAD-linked reductases, C-terminal domain"/>
    <property type="match status" value="1"/>
</dbReference>
<reference evidence="5 6" key="1">
    <citation type="submission" date="2016-10" db="EMBL/GenBank/DDBJ databases">
        <title>Draft genome sequence of Coniochaeta ligniaria NRRL30616, a lignocellulolytic fungus for bioabatement of inhibitors in plant biomass hydrolysates.</title>
        <authorList>
            <consortium name="DOE Joint Genome Institute"/>
            <person name="Jimenez D.J."/>
            <person name="Hector R.E."/>
            <person name="Riley R."/>
            <person name="Sun H."/>
            <person name="Grigoriev I.V."/>
            <person name="Van Elsas J.D."/>
            <person name="Nichols N.N."/>
        </authorList>
    </citation>
    <scope>NUCLEOTIDE SEQUENCE [LARGE SCALE GENOMIC DNA]</scope>
    <source>
        <strain evidence="5 6">NRRL 30616</strain>
    </source>
</reference>
<dbReference type="InterPro" id="IPR007867">
    <property type="entry name" value="GMC_OxRtase_C"/>
</dbReference>
<evidence type="ECO:0000259" key="4">
    <source>
        <dbReference type="PROSITE" id="PS00624"/>
    </source>
</evidence>
<organism evidence="5 6">
    <name type="scientific">Coniochaeta ligniaria NRRL 30616</name>
    <dbReference type="NCBI Taxonomy" id="1408157"/>
    <lineage>
        <taxon>Eukaryota</taxon>
        <taxon>Fungi</taxon>
        <taxon>Dikarya</taxon>
        <taxon>Ascomycota</taxon>
        <taxon>Pezizomycotina</taxon>
        <taxon>Sordariomycetes</taxon>
        <taxon>Sordariomycetidae</taxon>
        <taxon>Coniochaetales</taxon>
        <taxon>Coniochaetaceae</taxon>
        <taxon>Coniochaeta</taxon>
    </lineage>
</organism>
<feature type="domain" description="Glucose-methanol-choline oxidoreductase N-terminal" evidence="4">
    <location>
        <begin position="341"/>
        <end position="355"/>
    </location>
</feature>
<evidence type="ECO:0000256" key="2">
    <source>
        <dbReference type="PIRSR" id="PIRSR000137-2"/>
    </source>
</evidence>
<dbReference type="STRING" id="1408157.A0A1J7IVV8"/>
<dbReference type="EMBL" id="KV875095">
    <property type="protein sequence ID" value="OIW31855.1"/>
    <property type="molecule type" value="Genomic_DNA"/>
</dbReference>
<keyword evidence="6" id="KW-1185">Reference proteome</keyword>
<dbReference type="Pfam" id="PF00732">
    <property type="entry name" value="GMC_oxred_N"/>
    <property type="match status" value="1"/>
</dbReference>
<dbReference type="Proteomes" id="UP000182658">
    <property type="component" value="Unassembled WGS sequence"/>
</dbReference>
<dbReference type="Gene3D" id="3.30.560.10">
    <property type="entry name" value="Glucose Oxidase, domain 3"/>
    <property type="match status" value="1"/>
</dbReference>
<dbReference type="Gene3D" id="3.50.50.60">
    <property type="entry name" value="FAD/NAD(P)-binding domain"/>
    <property type="match status" value="2"/>
</dbReference>
<keyword evidence="2" id="KW-0285">Flavoprotein</keyword>
<dbReference type="PROSITE" id="PS00624">
    <property type="entry name" value="GMC_OXRED_2"/>
    <property type="match status" value="1"/>
</dbReference>
<dbReference type="PANTHER" id="PTHR11552:SF80">
    <property type="entry name" value="GMC OXIDOREDUCTASE"/>
    <property type="match status" value="1"/>
</dbReference>
<dbReference type="GO" id="GO:0050660">
    <property type="term" value="F:flavin adenine dinucleotide binding"/>
    <property type="evidence" value="ECO:0007669"/>
    <property type="project" value="InterPro"/>
</dbReference>
<protein>
    <submittedName>
        <fullName evidence="5">Alcohol oxidase</fullName>
    </submittedName>
</protein>
<dbReference type="InterPro" id="IPR000172">
    <property type="entry name" value="GMC_OxRdtase_N"/>
</dbReference>
<keyword evidence="2" id="KW-0274">FAD</keyword>